<dbReference type="PANTHER" id="PTHR20937">
    <property type="entry name" value="IP14615P"/>
    <property type="match status" value="1"/>
</dbReference>
<dbReference type="EMBL" id="JAAMOB010000007">
    <property type="protein sequence ID" value="KAF4111505.1"/>
    <property type="molecule type" value="Genomic_DNA"/>
</dbReference>
<evidence type="ECO:0000313" key="10">
    <source>
        <dbReference type="EMBL" id="KAF4111505.1"/>
    </source>
</evidence>
<keyword evidence="7" id="KW-0539">Nucleus</keyword>
<keyword evidence="3" id="KW-0914">Notch signaling pathway</keyword>
<dbReference type="GO" id="GO:0005634">
    <property type="term" value="C:nucleus"/>
    <property type="evidence" value="ECO:0007669"/>
    <property type="project" value="UniProtKB-SubCell"/>
</dbReference>
<dbReference type="AlphaFoldDB" id="A0A7J6CY34"/>
<protein>
    <recommendedName>
        <fullName evidence="9">BHLH domain-containing protein</fullName>
    </recommendedName>
</protein>
<sequence>MTTVGLQRCHLAPLSPAYKPPALCPAFIHPQSRNMESSNHSKQNQWSCSSSESEFYSVSSPDTVSPDPSMDRGFSPSHQAQPTCSKSVKPAGVVKKKRRLRLKNPSEQRQNASEKEKLRMRDLTKALHHLRTYLPPSVAPVGQTLTKIETLRLTIRYISFLSAQLGLSEEELNHRKNRNSSGCSYSPEIVGYFQYRSMAGGWVEQGQGHGHYDGQHEGCSGHTGQCDEINMDQYGGSSQQHSTEQNFSANVDGFLQSQQCAQTSQTYQESNTTLLFVGTAVTDLVHHHHLLHPYRRPIRRLFLVLTPHI</sequence>
<dbReference type="PROSITE" id="PS50888">
    <property type="entry name" value="BHLH"/>
    <property type="match status" value="1"/>
</dbReference>
<organism evidence="10 11">
    <name type="scientific">Onychostoma macrolepis</name>
    <dbReference type="NCBI Taxonomy" id="369639"/>
    <lineage>
        <taxon>Eukaryota</taxon>
        <taxon>Metazoa</taxon>
        <taxon>Chordata</taxon>
        <taxon>Craniata</taxon>
        <taxon>Vertebrata</taxon>
        <taxon>Euteleostomi</taxon>
        <taxon>Actinopterygii</taxon>
        <taxon>Neopterygii</taxon>
        <taxon>Teleostei</taxon>
        <taxon>Ostariophysi</taxon>
        <taxon>Cypriniformes</taxon>
        <taxon>Cyprinidae</taxon>
        <taxon>Acrossocheilinae</taxon>
        <taxon>Onychostoma</taxon>
    </lineage>
</organism>
<name>A0A7J6CY34_9TELE</name>
<dbReference type="GO" id="GO:0001707">
    <property type="term" value="P:mesoderm formation"/>
    <property type="evidence" value="ECO:0007669"/>
    <property type="project" value="TreeGrafter"/>
</dbReference>
<comment type="subcellular location">
    <subcellularLocation>
        <location evidence="1">Nucleus</location>
    </subcellularLocation>
</comment>
<dbReference type="CDD" id="cd18938">
    <property type="entry name" value="bHLH_TS_Mesp"/>
    <property type="match status" value="1"/>
</dbReference>
<feature type="compositionally biased region" description="Polar residues" evidence="8">
    <location>
        <begin position="76"/>
        <end position="86"/>
    </location>
</feature>
<feature type="domain" description="BHLH" evidence="9">
    <location>
        <begin position="107"/>
        <end position="161"/>
    </location>
</feature>
<evidence type="ECO:0000256" key="8">
    <source>
        <dbReference type="SAM" id="MobiDB-lite"/>
    </source>
</evidence>
<keyword evidence="5" id="KW-0238">DNA-binding</keyword>
<evidence type="ECO:0000313" key="11">
    <source>
        <dbReference type="Proteomes" id="UP000579812"/>
    </source>
</evidence>
<keyword evidence="4" id="KW-0805">Transcription regulation</keyword>
<evidence type="ECO:0000256" key="4">
    <source>
        <dbReference type="ARBA" id="ARBA00023015"/>
    </source>
</evidence>
<dbReference type="FunFam" id="4.10.280.10:FF:000047">
    <property type="entry name" value="mesoderm posterior protein 1"/>
    <property type="match status" value="1"/>
</dbReference>
<dbReference type="PANTHER" id="PTHR20937:SF18">
    <property type="entry name" value="BHLH TRANSCRIPTION FACTOR MESP-B-RELATED"/>
    <property type="match status" value="1"/>
</dbReference>
<reference evidence="10 11" key="1">
    <citation type="submission" date="2020-04" db="EMBL/GenBank/DDBJ databases">
        <title>Chromosome-level genome assembly of a cyprinid fish Onychostoma macrolepis by integration of Nanopore Sequencing, Bionano and Hi-C technology.</title>
        <authorList>
            <person name="Wang D."/>
        </authorList>
    </citation>
    <scope>NUCLEOTIDE SEQUENCE [LARGE SCALE GENOMIC DNA]</scope>
    <source>
        <strain evidence="10">SWU-2019</strain>
        <tissue evidence="10">Muscle</tissue>
    </source>
</reference>
<dbReference type="GO" id="GO:0000981">
    <property type="term" value="F:DNA-binding transcription factor activity, RNA polymerase II-specific"/>
    <property type="evidence" value="ECO:0007669"/>
    <property type="project" value="TreeGrafter"/>
</dbReference>
<evidence type="ECO:0000256" key="6">
    <source>
        <dbReference type="ARBA" id="ARBA00023163"/>
    </source>
</evidence>
<dbReference type="GO" id="GO:0000978">
    <property type="term" value="F:RNA polymerase II cis-regulatory region sequence-specific DNA binding"/>
    <property type="evidence" value="ECO:0007669"/>
    <property type="project" value="TreeGrafter"/>
</dbReference>
<keyword evidence="11" id="KW-1185">Reference proteome</keyword>
<dbReference type="SMART" id="SM00353">
    <property type="entry name" value="HLH"/>
    <property type="match status" value="1"/>
</dbReference>
<dbReference type="Proteomes" id="UP000579812">
    <property type="component" value="Unassembled WGS sequence"/>
</dbReference>
<dbReference type="Pfam" id="PF00010">
    <property type="entry name" value="HLH"/>
    <property type="match status" value="1"/>
</dbReference>
<dbReference type="InterPro" id="IPR036638">
    <property type="entry name" value="HLH_DNA-bd_sf"/>
</dbReference>
<dbReference type="GO" id="GO:0032525">
    <property type="term" value="P:somite rostral/caudal axis specification"/>
    <property type="evidence" value="ECO:0007669"/>
    <property type="project" value="TreeGrafter"/>
</dbReference>
<evidence type="ECO:0000259" key="9">
    <source>
        <dbReference type="PROSITE" id="PS50888"/>
    </source>
</evidence>
<evidence type="ECO:0000256" key="7">
    <source>
        <dbReference type="ARBA" id="ARBA00023242"/>
    </source>
</evidence>
<accession>A0A7J6CY34</accession>
<dbReference type="Gene3D" id="4.10.280.10">
    <property type="entry name" value="Helix-loop-helix DNA-binding domain"/>
    <property type="match status" value="1"/>
</dbReference>
<gene>
    <name evidence="10" type="ORF">G5714_008536</name>
</gene>
<evidence type="ECO:0000256" key="3">
    <source>
        <dbReference type="ARBA" id="ARBA00022976"/>
    </source>
</evidence>
<feature type="region of interest" description="Disordered" evidence="8">
    <location>
        <begin position="57"/>
        <end position="92"/>
    </location>
</feature>
<dbReference type="GO" id="GO:0003007">
    <property type="term" value="P:heart morphogenesis"/>
    <property type="evidence" value="ECO:0007669"/>
    <property type="project" value="TreeGrafter"/>
</dbReference>
<proteinExistence type="predicted"/>
<comment type="caution">
    <text evidence="10">The sequence shown here is derived from an EMBL/GenBank/DDBJ whole genome shotgun (WGS) entry which is preliminary data.</text>
</comment>
<dbReference type="SUPFAM" id="SSF47459">
    <property type="entry name" value="HLH, helix-loop-helix DNA-binding domain"/>
    <property type="match status" value="1"/>
</dbReference>
<dbReference type="GO" id="GO:0007219">
    <property type="term" value="P:Notch signaling pathway"/>
    <property type="evidence" value="ECO:0007669"/>
    <property type="project" value="UniProtKB-KW"/>
</dbReference>
<keyword evidence="2" id="KW-0217">Developmental protein</keyword>
<dbReference type="InterPro" id="IPR011598">
    <property type="entry name" value="bHLH_dom"/>
</dbReference>
<keyword evidence="6" id="KW-0804">Transcription</keyword>
<evidence type="ECO:0000256" key="1">
    <source>
        <dbReference type="ARBA" id="ARBA00004123"/>
    </source>
</evidence>
<dbReference type="InterPro" id="IPR040259">
    <property type="entry name" value="Mesogenin/MesP"/>
</dbReference>
<evidence type="ECO:0000256" key="5">
    <source>
        <dbReference type="ARBA" id="ARBA00023125"/>
    </source>
</evidence>
<evidence type="ECO:0000256" key="2">
    <source>
        <dbReference type="ARBA" id="ARBA00022473"/>
    </source>
</evidence>
<dbReference type="GO" id="GO:0046983">
    <property type="term" value="F:protein dimerization activity"/>
    <property type="evidence" value="ECO:0007669"/>
    <property type="project" value="InterPro"/>
</dbReference>
<feature type="compositionally biased region" description="Low complexity" evidence="8">
    <location>
        <begin position="57"/>
        <end position="68"/>
    </location>
</feature>